<evidence type="ECO:0000256" key="1">
    <source>
        <dbReference type="ARBA" id="ARBA00004141"/>
    </source>
</evidence>
<evidence type="ECO:0000256" key="8">
    <source>
        <dbReference type="ARBA" id="ARBA00023136"/>
    </source>
</evidence>
<comment type="similarity">
    <text evidence="2">Belongs to the steroid 5-alpha reductase family.</text>
</comment>
<dbReference type="Gene3D" id="3.10.20.90">
    <property type="entry name" value="Phosphatidylinositol 3-kinase Catalytic Subunit, Chain A, domain 1"/>
    <property type="match status" value="1"/>
</dbReference>
<dbReference type="STRING" id="105231.A0A1Y1HMC3"/>
<dbReference type="GO" id="GO:0042761">
    <property type="term" value="P:very long-chain fatty acid biosynthetic process"/>
    <property type="evidence" value="ECO:0000318"/>
    <property type="project" value="GO_Central"/>
</dbReference>
<evidence type="ECO:0000313" key="12">
    <source>
        <dbReference type="Proteomes" id="UP000054558"/>
    </source>
</evidence>
<dbReference type="CDD" id="cd01801">
    <property type="entry name" value="Ubl_TECR_like"/>
    <property type="match status" value="1"/>
</dbReference>
<dbReference type="PANTHER" id="PTHR10556:SF28">
    <property type="entry name" value="VERY-LONG-CHAIN ENOYL-COA REDUCTASE"/>
    <property type="match status" value="1"/>
</dbReference>
<feature type="domain" description="3-oxo-5-alpha-steroid 4-dehydrogenase C-terminal" evidence="10">
    <location>
        <begin position="167"/>
        <end position="305"/>
    </location>
</feature>
<keyword evidence="7" id="KW-0443">Lipid metabolism</keyword>
<evidence type="ECO:0000256" key="4">
    <source>
        <dbReference type="ARBA" id="ARBA00022692"/>
    </source>
</evidence>
<reference evidence="11 12" key="1">
    <citation type="journal article" date="2014" name="Nat. Commun.">
        <title>Klebsormidium flaccidum genome reveals primary factors for plant terrestrial adaptation.</title>
        <authorList>
            <person name="Hori K."/>
            <person name="Maruyama F."/>
            <person name="Fujisawa T."/>
            <person name="Togashi T."/>
            <person name="Yamamoto N."/>
            <person name="Seo M."/>
            <person name="Sato S."/>
            <person name="Yamada T."/>
            <person name="Mori H."/>
            <person name="Tajima N."/>
            <person name="Moriyama T."/>
            <person name="Ikeuchi M."/>
            <person name="Watanabe M."/>
            <person name="Wada H."/>
            <person name="Kobayashi K."/>
            <person name="Saito M."/>
            <person name="Masuda T."/>
            <person name="Sasaki-Sekimoto Y."/>
            <person name="Mashiguchi K."/>
            <person name="Awai K."/>
            <person name="Shimojima M."/>
            <person name="Masuda S."/>
            <person name="Iwai M."/>
            <person name="Nobusawa T."/>
            <person name="Narise T."/>
            <person name="Kondo S."/>
            <person name="Saito H."/>
            <person name="Sato R."/>
            <person name="Murakawa M."/>
            <person name="Ihara Y."/>
            <person name="Oshima-Yamada Y."/>
            <person name="Ohtaka K."/>
            <person name="Satoh M."/>
            <person name="Sonobe K."/>
            <person name="Ishii M."/>
            <person name="Ohtani R."/>
            <person name="Kanamori-Sato M."/>
            <person name="Honoki R."/>
            <person name="Miyazaki D."/>
            <person name="Mochizuki H."/>
            <person name="Umetsu J."/>
            <person name="Higashi K."/>
            <person name="Shibata D."/>
            <person name="Kamiya Y."/>
            <person name="Sato N."/>
            <person name="Nakamura Y."/>
            <person name="Tabata S."/>
            <person name="Ida S."/>
            <person name="Kurokawa K."/>
            <person name="Ohta H."/>
        </authorList>
    </citation>
    <scope>NUCLEOTIDE SEQUENCE [LARGE SCALE GENOMIC DNA]</scope>
    <source>
        <strain evidence="11 12">NIES-2285</strain>
    </source>
</reference>
<dbReference type="PANTHER" id="PTHR10556">
    <property type="entry name" value="3-OXO-5-ALPHA-STEROID 4-DEHYDROGENASE"/>
    <property type="match status" value="1"/>
</dbReference>
<evidence type="ECO:0000256" key="7">
    <source>
        <dbReference type="ARBA" id="ARBA00023098"/>
    </source>
</evidence>
<keyword evidence="8 9" id="KW-0472">Membrane</keyword>
<dbReference type="GO" id="GO:0016020">
    <property type="term" value="C:membrane"/>
    <property type="evidence" value="ECO:0007669"/>
    <property type="project" value="UniProtKB-SubCell"/>
</dbReference>
<dbReference type="InterPro" id="IPR039357">
    <property type="entry name" value="SRD5A/TECR"/>
</dbReference>
<protein>
    <submittedName>
        <fullName evidence="11">Enoyl-CoA Reductase</fullName>
    </submittedName>
</protein>
<feature type="transmembrane region" description="Helical" evidence="9">
    <location>
        <begin position="261"/>
        <end position="280"/>
    </location>
</feature>
<accession>A0A1Y1HMC3</accession>
<dbReference type="GO" id="GO:0005783">
    <property type="term" value="C:endoplasmic reticulum"/>
    <property type="evidence" value="ECO:0000318"/>
    <property type="project" value="GO_Central"/>
</dbReference>
<evidence type="ECO:0000256" key="9">
    <source>
        <dbReference type="SAM" id="Phobius"/>
    </source>
</evidence>
<feature type="transmembrane region" description="Helical" evidence="9">
    <location>
        <begin position="161"/>
        <end position="184"/>
    </location>
</feature>
<feature type="transmembrane region" description="Helical" evidence="9">
    <location>
        <begin position="235"/>
        <end position="255"/>
    </location>
</feature>
<feature type="transmembrane region" description="Helical" evidence="9">
    <location>
        <begin position="196"/>
        <end position="214"/>
    </location>
</feature>
<dbReference type="GO" id="GO:0006665">
    <property type="term" value="P:sphingolipid metabolic process"/>
    <property type="evidence" value="ECO:0000318"/>
    <property type="project" value="GO_Central"/>
</dbReference>
<evidence type="ECO:0000256" key="3">
    <source>
        <dbReference type="ARBA" id="ARBA00022516"/>
    </source>
</evidence>
<organism evidence="11 12">
    <name type="scientific">Klebsormidium nitens</name>
    <name type="common">Green alga</name>
    <name type="synonym">Ulothrix nitens</name>
    <dbReference type="NCBI Taxonomy" id="105231"/>
    <lineage>
        <taxon>Eukaryota</taxon>
        <taxon>Viridiplantae</taxon>
        <taxon>Streptophyta</taxon>
        <taxon>Klebsormidiophyceae</taxon>
        <taxon>Klebsormidiales</taxon>
        <taxon>Klebsormidiaceae</taxon>
        <taxon>Klebsormidium</taxon>
    </lineage>
</organism>
<evidence type="ECO:0000256" key="6">
    <source>
        <dbReference type="ARBA" id="ARBA00023002"/>
    </source>
</evidence>
<gene>
    <name evidence="11" type="ORF">KFL_000190590</name>
</gene>
<keyword evidence="4 9" id="KW-0812">Transmembrane</keyword>
<dbReference type="OMA" id="ATMPIFN"/>
<keyword evidence="5 9" id="KW-1133">Transmembrane helix</keyword>
<name>A0A1Y1HMC3_KLENI</name>
<keyword evidence="3" id="KW-0444">Lipid biosynthesis</keyword>
<dbReference type="AlphaFoldDB" id="A0A1Y1HMC3"/>
<keyword evidence="6" id="KW-0560">Oxidoreductase</keyword>
<comment type="subcellular location">
    <subcellularLocation>
        <location evidence="1">Membrane</location>
        <topology evidence="1">Multi-pass membrane protein</topology>
    </subcellularLocation>
</comment>
<dbReference type="Pfam" id="PF02544">
    <property type="entry name" value="Steroid_dh"/>
    <property type="match status" value="1"/>
</dbReference>
<evidence type="ECO:0000256" key="5">
    <source>
        <dbReference type="ARBA" id="ARBA00022989"/>
    </source>
</evidence>
<dbReference type="PROSITE" id="PS50244">
    <property type="entry name" value="S5A_REDUCTASE"/>
    <property type="match status" value="1"/>
</dbReference>
<dbReference type="OrthoDB" id="540503at2759"/>
<keyword evidence="12" id="KW-1185">Reference proteome</keyword>
<evidence type="ECO:0000313" key="11">
    <source>
        <dbReference type="EMBL" id="GAQ78842.1"/>
    </source>
</evidence>
<dbReference type="EMBL" id="DF236968">
    <property type="protein sequence ID" value="GAQ78842.1"/>
    <property type="molecule type" value="Genomic_DNA"/>
</dbReference>
<sequence length="310" mass="35973">MQIRIESRSGREVVKGGLELPDDATVADLQAAFHAKIKKFYPSRQRLTLPLGPDQKKATVLESSKKLSDYFSKTSKPVVVFKDLGPQITWTTLFVMEYLGPLLLYPLFYLFPQALYPWAVNSQISANRHDYQFYALLAWEFHYAKRILETLFVHRYSHDTVGYYFLLKNCTYYWGFALVISYFLNNPLYTPVSETQMLVGFGIFAVAQLSNFYTHLILRNIRPPGSKGYFIPKGFLFNYVTCANYTTEIWAWIGFNIATQTLMGWVFIVGGATQMTIWAVGKHKRLRRTFDGKDGTVKYPRRWVIFPPFF</sequence>
<dbReference type="GO" id="GO:0102758">
    <property type="term" value="F:very-long-chain enoyl-CoA reductase activity"/>
    <property type="evidence" value="ECO:0000318"/>
    <property type="project" value="GO_Central"/>
</dbReference>
<evidence type="ECO:0000256" key="2">
    <source>
        <dbReference type="ARBA" id="ARBA00007742"/>
    </source>
</evidence>
<dbReference type="Proteomes" id="UP000054558">
    <property type="component" value="Unassembled WGS sequence"/>
</dbReference>
<evidence type="ECO:0000259" key="10">
    <source>
        <dbReference type="Pfam" id="PF02544"/>
    </source>
</evidence>
<dbReference type="InterPro" id="IPR001104">
    <property type="entry name" value="3-oxo-5_a-steroid_4-DH_C"/>
</dbReference>
<proteinExistence type="inferred from homology"/>